<feature type="region of interest" description="Disordered" evidence="1">
    <location>
        <begin position="233"/>
        <end position="257"/>
    </location>
</feature>
<feature type="region of interest" description="Disordered" evidence="1">
    <location>
        <begin position="32"/>
        <end position="51"/>
    </location>
</feature>
<protein>
    <submittedName>
        <fullName evidence="2">Uncharacterized protein</fullName>
    </submittedName>
</protein>
<name>A0A0H2QXR1_9AGAM</name>
<dbReference type="InParanoid" id="A0A0H2QXR1"/>
<dbReference type="AlphaFoldDB" id="A0A0H2QXR1"/>
<proteinExistence type="predicted"/>
<accession>A0A0H2QXR1</accession>
<dbReference type="EMBL" id="KQ087096">
    <property type="protein sequence ID" value="KLO03747.1"/>
    <property type="molecule type" value="Genomic_DNA"/>
</dbReference>
<reference evidence="2 3" key="1">
    <citation type="submission" date="2015-04" db="EMBL/GenBank/DDBJ databases">
        <title>Complete genome sequence of Schizopora paradoxa KUC8140, a cosmopolitan wood degrader in East Asia.</title>
        <authorList>
            <consortium name="DOE Joint Genome Institute"/>
            <person name="Min B."/>
            <person name="Park H."/>
            <person name="Jang Y."/>
            <person name="Kim J.-J."/>
            <person name="Kim K.H."/>
            <person name="Pangilinan J."/>
            <person name="Lipzen A."/>
            <person name="Riley R."/>
            <person name="Grigoriev I.V."/>
            <person name="Spatafora J.W."/>
            <person name="Choi I.-G."/>
        </authorList>
    </citation>
    <scope>NUCLEOTIDE SEQUENCE [LARGE SCALE GENOMIC DNA]</scope>
    <source>
        <strain evidence="2 3">KUC8140</strain>
    </source>
</reference>
<keyword evidence="3" id="KW-1185">Reference proteome</keyword>
<dbReference type="Proteomes" id="UP000053477">
    <property type="component" value="Unassembled WGS sequence"/>
</dbReference>
<organism evidence="2 3">
    <name type="scientific">Schizopora paradoxa</name>
    <dbReference type="NCBI Taxonomy" id="27342"/>
    <lineage>
        <taxon>Eukaryota</taxon>
        <taxon>Fungi</taxon>
        <taxon>Dikarya</taxon>
        <taxon>Basidiomycota</taxon>
        <taxon>Agaricomycotina</taxon>
        <taxon>Agaricomycetes</taxon>
        <taxon>Hymenochaetales</taxon>
        <taxon>Schizoporaceae</taxon>
        <taxon>Schizopora</taxon>
    </lineage>
</organism>
<gene>
    <name evidence="2" type="ORF">SCHPADRAFT_948397</name>
</gene>
<evidence type="ECO:0000256" key="1">
    <source>
        <dbReference type="SAM" id="MobiDB-lite"/>
    </source>
</evidence>
<evidence type="ECO:0000313" key="2">
    <source>
        <dbReference type="EMBL" id="KLO03747.1"/>
    </source>
</evidence>
<evidence type="ECO:0000313" key="3">
    <source>
        <dbReference type="Proteomes" id="UP000053477"/>
    </source>
</evidence>
<sequence>MAFTLRSPAFDPYLHRHIPACALKAKVRASQECRPSTSPHTSYPGRPLSSHPHIVLRRPVQRRARHSCQTYAHTSGAHDVARGASIRPYIALGRHGIGGGSWTGHDGEGKAGHAGVARERSMCPYIALEWFAEDEGGRDGRGREMMVREGIPDRHVNAARTAIHDDDARQLSIRSYNAPPARGKTKGVSCTMRVSWVVSEIRAQGRETKAGELAEVDVYASTPPFARVRFIPTTPTEESSTTTSPSSHVLTTTPRTP</sequence>